<keyword evidence="3" id="KW-0238">DNA-binding</keyword>
<feature type="compositionally biased region" description="Basic residues" evidence="6">
    <location>
        <begin position="882"/>
        <end position="898"/>
    </location>
</feature>
<dbReference type="GO" id="GO:0000127">
    <property type="term" value="C:transcription factor TFIIIC complex"/>
    <property type="evidence" value="ECO:0007669"/>
    <property type="project" value="InterPro"/>
</dbReference>
<dbReference type="CDD" id="cd00090">
    <property type="entry name" value="HTH_ARSR"/>
    <property type="match status" value="1"/>
</dbReference>
<dbReference type="InterPro" id="IPR036390">
    <property type="entry name" value="WH_DNA-bd_sf"/>
</dbReference>
<dbReference type="PANTHER" id="PTHR15180">
    <property type="entry name" value="GENERAL TRANSCRIPTION FACTOR 3C POLYPEPTIDE 1"/>
    <property type="match status" value="1"/>
</dbReference>
<organism evidence="10 11">
    <name type="scientific">Galdieria yellowstonensis</name>
    <dbReference type="NCBI Taxonomy" id="3028027"/>
    <lineage>
        <taxon>Eukaryota</taxon>
        <taxon>Rhodophyta</taxon>
        <taxon>Bangiophyceae</taxon>
        <taxon>Galdieriales</taxon>
        <taxon>Galdieriaceae</taxon>
        <taxon>Galdieria</taxon>
    </lineage>
</organism>
<feature type="domain" description="GTF3C1 extended winged-helix" evidence="9">
    <location>
        <begin position="470"/>
        <end position="566"/>
    </location>
</feature>
<comment type="subcellular location">
    <subcellularLocation>
        <location evidence="1">Nucleus</location>
    </subcellularLocation>
</comment>
<dbReference type="Pfam" id="PF20222">
    <property type="entry name" value="DUF6581"/>
    <property type="match status" value="1"/>
</dbReference>
<evidence type="ECO:0000256" key="6">
    <source>
        <dbReference type="SAM" id="MobiDB-lite"/>
    </source>
</evidence>
<dbReference type="Pfam" id="PF04182">
    <property type="entry name" value="B-block_TFIIIC"/>
    <property type="match status" value="1"/>
</dbReference>
<evidence type="ECO:0000313" key="10">
    <source>
        <dbReference type="EMBL" id="KAK4523759.1"/>
    </source>
</evidence>
<dbReference type="EMBL" id="JANCYU010000020">
    <property type="protein sequence ID" value="KAK4523759.1"/>
    <property type="molecule type" value="Genomic_DNA"/>
</dbReference>
<dbReference type="InterPro" id="IPR011991">
    <property type="entry name" value="ArsR-like_HTH"/>
</dbReference>
<sequence>MDLYISLVKKEVAISKEGLTLEEAIKRVQEYTGYTSFPSHSICKLLVQELMAREEFQLENADQLLPFESSNGLQSSVQGKRKRSVPKSIKSLDDKGFSPQLACNCAPSCSEAVFLRICGFSELEQAQISSESFRILTIIAKYTHQGGISQNHLARLASVDPNTLHHHIRVLRNMRLINRRVEIRSSEDSNKHMKTYKVYLSAFRFRLDVTVVDEPVNGRNDWSQEDCNLKQENVLESCEFTDPNTSDTELPFYHNVYLTSILRILFRNEGYVMALNILKDEFMKEVADRSLEMEDYSTRKKALRLWRSAMNKLEERKLVEKFTRSANDENNSEIEYVRLRMFEEDEKDSQDCKDVFYGVQNRLLWERTLEFQVLSLILESGERGISQREIYTKLGCKASRKVISAFCKGLMTNLGFKAKSIQEGKQAIYYYVAPEYLRNVDLNNPVFLEVKDFLENSQGCSNTQQVTNLQSELRTKNLLDCIRQEKVLNLSDLGHLLAALEQASFSRVDKKTVERLVKRLEEAGQIKTLSVNMPYILERNSPQQIKLVTLPEIDEDSYEIEEFIRKWNGSSCWKMTKNITKEGNDSNAKAELVCLSSSDQKTNMYKQDSSRNLGNMLHGRRLHLHLFHYFLKNQQQSAESSKVIPLDVAVKNMRAVEFLELFGDSSCSRWVPLDALQLPLNELPENITTKLYRSRPVNRKLSLLVDLLEQLFLLSRMDHFQCTLATEIIVCGWDNTNVKFTFDAMTDVDKFWFHLQRNCLLFASKTEGGLFQHQQTLNTESGIFLLCLHNLFPGAFSRKQWCDKIWKLSKESRSSLCDSLKALLREQGSFSHESLMELSKNFDLDVCEIFTEAVREASASNDRMRSCIHDSNGSKPVDGQSSRRKDRQLIASRRKRRLSRENANTEVPSHGKVVAQDSKESSGQRRRQMKKSMRVSWTSSQDKELIIQVFNQKVSEIEKFPGNVDIHSVLQAKVKSWDIVASRVGYSGQACKRRFLSLYRCFPYNEIVYQICQRVVDCWKNNNLKEFCTKTVLENMPPLEKLSDIGPKDVEDIPNCVEELFNRYDIEYLPGTSRMKVGVEGKQEQYCFHSGCCDSPKMVAIEELIKLVLREPEDTYDPERGMSILQRFTEEELKLALEDLRQRGAVVGQKADRHNREYSVSCKILKATSDNPFDESFHEDFSRERSALMENAFSEKDIVIDKDHQRSGSIAAILSLASTDNFLLRPNVDKTYFDTIKAKGLSKSVGSGGIGFHLKQYVNKTGIAPVPAREDIPYWTVDLVPIDISERFLSSNYSDEEQLPNPSCSLSMDANDNDEYSLSVVASYSGVNVEEIEILIEEMNRCEENGMTTNEMLQLHRNWTRMQLDQVVQGLVHFRKVYVSFIHGDEVRYLSHKFAQRFLLCNVSNTEQKIPFPWTNLAGETDTKSLMALEYWILYVVTTHPGIEENHLWSILRETEVPLASIRTIIEMFEKDSRISKMQRFVDNDAGCITYYVPEQNCMGSLTMPKINEV</sequence>
<evidence type="ECO:0000313" key="11">
    <source>
        <dbReference type="Proteomes" id="UP001300502"/>
    </source>
</evidence>
<dbReference type="InterPro" id="IPR044210">
    <property type="entry name" value="Tfc3-like"/>
</dbReference>
<evidence type="ECO:0000259" key="7">
    <source>
        <dbReference type="Pfam" id="PF04182"/>
    </source>
</evidence>
<reference evidence="10 11" key="1">
    <citation type="submission" date="2022-07" db="EMBL/GenBank/DDBJ databases">
        <title>Genome-wide signatures of adaptation to extreme environments.</title>
        <authorList>
            <person name="Cho C.H."/>
            <person name="Yoon H.S."/>
        </authorList>
    </citation>
    <scope>NUCLEOTIDE SEQUENCE [LARGE SCALE GENOMIC DNA]</scope>
    <source>
        <strain evidence="10 11">108.79 E11</strain>
    </source>
</reference>
<evidence type="ECO:0000256" key="2">
    <source>
        <dbReference type="ARBA" id="ARBA00022553"/>
    </source>
</evidence>
<keyword evidence="2" id="KW-0597">Phosphoprotein</keyword>
<protein>
    <recommendedName>
        <fullName evidence="12">B-block binding subunit of TFIIIC domain-containing protein</fullName>
    </recommendedName>
</protein>
<evidence type="ECO:0000259" key="9">
    <source>
        <dbReference type="Pfam" id="PF24101"/>
    </source>
</evidence>
<dbReference type="GO" id="GO:0042791">
    <property type="term" value="P:5S class rRNA transcription by RNA polymerase III"/>
    <property type="evidence" value="ECO:0007669"/>
    <property type="project" value="TreeGrafter"/>
</dbReference>
<accession>A0AAV9I912</accession>
<gene>
    <name evidence="10" type="ORF">GAYE_SCF00G1655</name>
</gene>
<evidence type="ECO:0000259" key="8">
    <source>
        <dbReference type="Pfam" id="PF20222"/>
    </source>
</evidence>
<dbReference type="Pfam" id="PF24101">
    <property type="entry name" value="WHD_GTF3C1"/>
    <property type="match status" value="1"/>
</dbReference>
<name>A0AAV9I912_9RHOD</name>
<dbReference type="SUPFAM" id="SSF46785">
    <property type="entry name" value="Winged helix' DNA-binding domain"/>
    <property type="match status" value="1"/>
</dbReference>
<keyword evidence="11" id="KW-1185">Reference proteome</keyword>
<proteinExistence type="predicted"/>
<comment type="caution">
    <text evidence="10">The sequence shown here is derived from an EMBL/GenBank/DDBJ whole genome shotgun (WGS) entry which is preliminary data.</text>
</comment>
<dbReference type="GO" id="GO:0003677">
    <property type="term" value="F:DNA binding"/>
    <property type="evidence" value="ECO:0007669"/>
    <property type="project" value="UniProtKB-KW"/>
</dbReference>
<feature type="domain" description="B-block binding subunit of TFIIIC" evidence="7">
    <location>
        <begin position="131"/>
        <end position="203"/>
    </location>
</feature>
<evidence type="ECO:0000256" key="5">
    <source>
        <dbReference type="ARBA" id="ARBA00023242"/>
    </source>
</evidence>
<evidence type="ECO:0000256" key="3">
    <source>
        <dbReference type="ARBA" id="ARBA00023125"/>
    </source>
</evidence>
<feature type="compositionally biased region" description="Basic residues" evidence="6">
    <location>
        <begin position="924"/>
        <end position="933"/>
    </location>
</feature>
<dbReference type="InterPro" id="IPR046488">
    <property type="entry name" value="Sfc3/Tfc3_C"/>
</dbReference>
<evidence type="ECO:0000256" key="1">
    <source>
        <dbReference type="ARBA" id="ARBA00004123"/>
    </source>
</evidence>
<feature type="domain" description="Transcription factor tau subunit sfc3/Tfc3 C-terminal" evidence="8">
    <location>
        <begin position="1095"/>
        <end position="1226"/>
    </location>
</feature>
<feature type="region of interest" description="Disordered" evidence="6">
    <location>
        <begin position="861"/>
        <end position="934"/>
    </location>
</feature>
<keyword evidence="5" id="KW-0539">Nucleus</keyword>
<dbReference type="InterPro" id="IPR007309">
    <property type="entry name" value="TFIIIC_Bblock-bd"/>
</dbReference>
<dbReference type="GO" id="GO:0005634">
    <property type="term" value="C:nucleus"/>
    <property type="evidence" value="ECO:0007669"/>
    <property type="project" value="UniProtKB-SubCell"/>
</dbReference>
<dbReference type="InterPro" id="IPR056467">
    <property type="entry name" value="eWH_GTF3C1"/>
</dbReference>
<dbReference type="GO" id="GO:0006384">
    <property type="term" value="P:transcription initiation at RNA polymerase III promoter"/>
    <property type="evidence" value="ECO:0007669"/>
    <property type="project" value="InterPro"/>
</dbReference>
<keyword evidence="4" id="KW-0804">Transcription</keyword>
<evidence type="ECO:0008006" key="12">
    <source>
        <dbReference type="Google" id="ProtNLM"/>
    </source>
</evidence>
<evidence type="ECO:0000256" key="4">
    <source>
        <dbReference type="ARBA" id="ARBA00023163"/>
    </source>
</evidence>
<dbReference type="PANTHER" id="PTHR15180:SF1">
    <property type="entry name" value="GENERAL TRANSCRIPTION FACTOR 3C POLYPEPTIDE 1"/>
    <property type="match status" value="1"/>
</dbReference>
<dbReference type="Proteomes" id="UP001300502">
    <property type="component" value="Unassembled WGS sequence"/>
</dbReference>